<evidence type="ECO:0000256" key="7">
    <source>
        <dbReference type="ARBA" id="ARBA00047942"/>
    </source>
</evidence>
<organism evidence="11 12">
    <name type="scientific">Salisediminibacterium halotolerans</name>
    <dbReference type="NCBI Taxonomy" id="517425"/>
    <lineage>
        <taxon>Bacteria</taxon>
        <taxon>Bacillati</taxon>
        <taxon>Bacillota</taxon>
        <taxon>Bacilli</taxon>
        <taxon>Bacillales</taxon>
        <taxon>Bacillaceae</taxon>
        <taxon>Salisediminibacterium</taxon>
    </lineage>
</organism>
<feature type="domain" description="N6 adenine-specific DNA methyltransferase N-terminal" evidence="10">
    <location>
        <begin position="9"/>
        <end position="140"/>
    </location>
</feature>
<dbReference type="STRING" id="1464123.SAMN05444126_10893"/>
<feature type="domain" description="DNA methylase adenine-specific" evidence="9">
    <location>
        <begin position="155"/>
        <end position="455"/>
    </location>
</feature>
<keyword evidence="6" id="KW-0680">Restriction system</keyword>
<dbReference type="RefSeq" id="WP_093072603.1">
    <property type="nucleotide sequence ID" value="NZ_FOGV01000008.1"/>
</dbReference>
<dbReference type="Gene3D" id="1.20.1260.30">
    <property type="match status" value="1"/>
</dbReference>
<dbReference type="GO" id="GO:0008170">
    <property type="term" value="F:N-methyltransferase activity"/>
    <property type="evidence" value="ECO:0007669"/>
    <property type="project" value="InterPro"/>
</dbReference>
<keyword evidence="5" id="KW-0949">S-adenosyl-L-methionine</keyword>
<dbReference type="InterPro" id="IPR002052">
    <property type="entry name" value="DNA_methylase_N6_adenine_CS"/>
</dbReference>
<gene>
    <name evidence="11" type="ORF">SAMN05444126_10893</name>
</gene>
<keyword evidence="3" id="KW-0489">Methyltransferase</keyword>
<dbReference type="EMBL" id="FOGV01000008">
    <property type="protein sequence ID" value="SER90803.1"/>
    <property type="molecule type" value="Genomic_DNA"/>
</dbReference>
<dbReference type="PANTHER" id="PTHR42933">
    <property type="entry name" value="SLR6095 PROTEIN"/>
    <property type="match status" value="1"/>
</dbReference>
<dbReference type="Pfam" id="PF12161">
    <property type="entry name" value="HsdM_N"/>
    <property type="match status" value="1"/>
</dbReference>
<accession>A0A1H9T2G5</accession>
<sequence>MVNFQEKVNFLWTIAEILRGPYKPEDYGKVILPMVVLRRFDCVLEDTKEDVLQQYERYKTLPEDARDEILNRTSKQNFNNTSNYDFNKLLNDSDHIAENFRDYINGFSGTAREIIAYFDFDKQIEKMDRNDLLYLTVKRFAEVDLHPDVVSNLEMGYIFEELIRRYSEHAEAGDHYTPREVVRLMVGLMFNEDHEILTKPGITQTLYDSCAGTGGMGSVAKEYLNDLNPSAELEFFAQEFNEESYAMCKADTLIKGEEAKNIRFGNTLSKDAFPTQKFDYLITNPPYGVEWKPAENAVKDEFENLGFEGRFGAGLPRIGDGQLLFLQNLVSKMKSVSEENPKGSRLAIIMNGSPLFTGDAGSGESEIRRYMIENDLVEGIVAMPSSLFYNTGISTYIWILTNHKEPWREGKVQLVNAVDYYQKMRKSLGEKRHEISQSQINEIITMYGDYQDGEHVQIFDNEDFGYQKITVERPLKLNFKVDEERFQRLHEQKAFQNLATSKKKGEAGEEEAASGQKKQEAILEALQTFNDGTVYKNRDTFTNVLKDALKQAGVDAKAPMLKAILAALSERDETADVCVKNAKGEPEPDPELRDTENVPLKEDIHEYVAREVLPHVPDAWVDEEKTKIGYEIPFTRHFYKYEQLRPSDEIKTEIQKLEASILEKLKKVMV</sequence>
<evidence type="ECO:0000259" key="10">
    <source>
        <dbReference type="Pfam" id="PF12161"/>
    </source>
</evidence>
<dbReference type="InterPro" id="IPR051537">
    <property type="entry name" value="DNA_Adenine_Mtase"/>
</dbReference>
<dbReference type="InterPro" id="IPR022749">
    <property type="entry name" value="D12N6_MeTrfase_N"/>
</dbReference>
<evidence type="ECO:0000256" key="6">
    <source>
        <dbReference type="ARBA" id="ARBA00022747"/>
    </source>
</evidence>
<dbReference type="OrthoDB" id="9814572at2"/>
<comment type="similarity">
    <text evidence="1">Belongs to the N(4)/N(6)-methyltransferase family.</text>
</comment>
<name>A0A1H9T2G5_9BACI</name>
<evidence type="ECO:0000256" key="1">
    <source>
        <dbReference type="ARBA" id="ARBA00006594"/>
    </source>
</evidence>
<evidence type="ECO:0000313" key="12">
    <source>
        <dbReference type="Proteomes" id="UP000199318"/>
    </source>
</evidence>
<dbReference type="SUPFAM" id="SSF53335">
    <property type="entry name" value="S-adenosyl-L-methionine-dependent methyltransferases"/>
    <property type="match status" value="1"/>
</dbReference>
<protein>
    <recommendedName>
        <fullName evidence="2">site-specific DNA-methyltransferase (adenine-specific)</fullName>
        <ecNumber evidence="2">2.1.1.72</ecNumber>
    </recommendedName>
</protein>
<dbReference type="PRINTS" id="PR00507">
    <property type="entry name" value="N12N6MTFRASE"/>
</dbReference>
<proteinExistence type="inferred from homology"/>
<evidence type="ECO:0000256" key="5">
    <source>
        <dbReference type="ARBA" id="ARBA00022691"/>
    </source>
</evidence>
<comment type="catalytic activity">
    <reaction evidence="7">
        <text>a 2'-deoxyadenosine in DNA + S-adenosyl-L-methionine = an N(6)-methyl-2'-deoxyadenosine in DNA + S-adenosyl-L-homocysteine + H(+)</text>
        <dbReference type="Rhea" id="RHEA:15197"/>
        <dbReference type="Rhea" id="RHEA-COMP:12418"/>
        <dbReference type="Rhea" id="RHEA-COMP:12419"/>
        <dbReference type="ChEBI" id="CHEBI:15378"/>
        <dbReference type="ChEBI" id="CHEBI:57856"/>
        <dbReference type="ChEBI" id="CHEBI:59789"/>
        <dbReference type="ChEBI" id="CHEBI:90615"/>
        <dbReference type="ChEBI" id="CHEBI:90616"/>
        <dbReference type="EC" id="2.1.1.72"/>
    </reaction>
</comment>
<comment type="caution">
    <text evidence="11">The sequence shown here is derived from an EMBL/GenBank/DDBJ whole genome shotgun (WGS) entry which is preliminary data.</text>
</comment>
<evidence type="ECO:0000256" key="2">
    <source>
        <dbReference type="ARBA" id="ARBA00011900"/>
    </source>
</evidence>
<dbReference type="GO" id="GO:0003677">
    <property type="term" value="F:DNA binding"/>
    <property type="evidence" value="ECO:0007669"/>
    <property type="project" value="InterPro"/>
</dbReference>
<dbReference type="GO" id="GO:0009307">
    <property type="term" value="P:DNA restriction-modification system"/>
    <property type="evidence" value="ECO:0007669"/>
    <property type="project" value="UniProtKB-KW"/>
</dbReference>
<dbReference type="InterPro" id="IPR029063">
    <property type="entry name" value="SAM-dependent_MTases_sf"/>
</dbReference>
<keyword evidence="4" id="KW-0808">Transferase</keyword>
<dbReference type="AlphaFoldDB" id="A0A1H9T2G5"/>
<dbReference type="PROSITE" id="PS00092">
    <property type="entry name" value="N6_MTASE"/>
    <property type="match status" value="1"/>
</dbReference>
<feature type="region of interest" description="Disordered" evidence="8">
    <location>
        <begin position="498"/>
        <end position="518"/>
    </location>
</feature>
<dbReference type="Proteomes" id="UP000199318">
    <property type="component" value="Unassembled WGS sequence"/>
</dbReference>
<dbReference type="EC" id="2.1.1.72" evidence="2"/>
<dbReference type="GO" id="GO:0032259">
    <property type="term" value="P:methylation"/>
    <property type="evidence" value="ECO:0007669"/>
    <property type="project" value="UniProtKB-KW"/>
</dbReference>
<dbReference type="InterPro" id="IPR038333">
    <property type="entry name" value="T1MK-like_N_sf"/>
</dbReference>
<keyword evidence="12" id="KW-1185">Reference proteome</keyword>
<dbReference type="Pfam" id="PF02384">
    <property type="entry name" value="N6_Mtase"/>
    <property type="match status" value="1"/>
</dbReference>
<reference evidence="12" key="1">
    <citation type="submission" date="2016-10" db="EMBL/GenBank/DDBJ databases">
        <authorList>
            <person name="de Groot N.N."/>
        </authorList>
    </citation>
    <scope>NUCLEOTIDE SEQUENCE [LARGE SCALE GENOMIC DNA]</scope>
    <source>
        <strain evidence="12">10nlg</strain>
    </source>
</reference>
<dbReference type="Gene3D" id="3.40.50.150">
    <property type="entry name" value="Vaccinia Virus protein VP39"/>
    <property type="match status" value="1"/>
</dbReference>
<evidence type="ECO:0000256" key="4">
    <source>
        <dbReference type="ARBA" id="ARBA00022679"/>
    </source>
</evidence>
<evidence type="ECO:0000259" key="9">
    <source>
        <dbReference type="Pfam" id="PF02384"/>
    </source>
</evidence>
<dbReference type="InterPro" id="IPR003356">
    <property type="entry name" value="DNA_methylase_A-5"/>
</dbReference>
<evidence type="ECO:0000256" key="3">
    <source>
        <dbReference type="ARBA" id="ARBA00022603"/>
    </source>
</evidence>
<dbReference type="GO" id="GO:0009007">
    <property type="term" value="F:site-specific DNA-methyltransferase (adenine-specific) activity"/>
    <property type="evidence" value="ECO:0007669"/>
    <property type="project" value="UniProtKB-EC"/>
</dbReference>
<dbReference type="PANTHER" id="PTHR42933:SF3">
    <property type="entry name" value="TYPE I RESTRICTION ENZYME MJAVIII METHYLASE SUBUNIT"/>
    <property type="match status" value="1"/>
</dbReference>
<evidence type="ECO:0000256" key="8">
    <source>
        <dbReference type="SAM" id="MobiDB-lite"/>
    </source>
</evidence>
<evidence type="ECO:0000313" key="11">
    <source>
        <dbReference type="EMBL" id="SER90803.1"/>
    </source>
</evidence>